<keyword evidence="3" id="KW-0574">Periplasm</keyword>
<name>A0ABV2DK17_9HYPH</name>
<accession>A0ABV2DK17</accession>
<dbReference type="RefSeq" id="WP_354462464.1">
    <property type="nucleotide sequence ID" value="NZ_JBEWSZ010000002.1"/>
</dbReference>
<reference evidence="5 6" key="1">
    <citation type="submission" date="2024-06" db="EMBL/GenBank/DDBJ databases">
        <authorList>
            <person name="Kim D.-U."/>
        </authorList>
    </citation>
    <scope>NUCLEOTIDE SEQUENCE [LARGE SCALE GENOMIC DNA]</scope>
    <source>
        <strain evidence="5 6">KACC15460</strain>
    </source>
</reference>
<evidence type="ECO:0000313" key="6">
    <source>
        <dbReference type="Proteomes" id="UP001548832"/>
    </source>
</evidence>
<dbReference type="EMBL" id="JBEWSZ010000002">
    <property type="protein sequence ID" value="MET2830379.1"/>
    <property type="molecule type" value="Genomic_DNA"/>
</dbReference>
<protein>
    <submittedName>
        <fullName evidence="5">Extracellular solute-binding protein</fullName>
    </submittedName>
</protein>
<feature type="chain" id="PRO_5046121580" evidence="4">
    <location>
        <begin position="27"/>
        <end position="424"/>
    </location>
</feature>
<evidence type="ECO:0000256" key="2">
    <source>
        <dbReference type="ARBA" id="ARBA00008520"/>
    </source>
</evidence>
<dbReference type="Pfam" id="PF13416">
    <property type="entry name" value="SBP_bac_8"/>
    <property type="match status" value="1"/>
</dbReference>
<proteinExistence type="inferred from homology"/>
<dbReference type="Gene3D" id="3.40.190.10">
    <property type="entry name" value="Periplasmic binding protein-like II"/>
    <property type="match status" value="1"/>
</dbReference>
<dbReference type="InterPro" id="IPR006059">
    <property type="entry name" value="SBP"/>
</dbReference>
<evidence type="ECO:0000256" key="4">
    <source>
        <dbReference type="SAM" id="SignalP"/>
    </source>
</evidence>
<dbReference type="PANTHER" id="PTHR43649">
    <property type="entry name" value="ARABINOSE-BINDING PROTEIN-RELATED"/>
    <property type="match status" value="1"/>
</dbReference>
<gene>
    <name evidence="5" type="ORF">ABVQ20_25685</name>
</gene>
<dbReference type="Proteomes" id="UP001548832">
    <property type="component" value="Unassembled WGS sequence"/>
</dbReference>
<dbReference type="PANTHER" id="PTHR43649:SF12">
    <property type="entry name" value="DIACETYLCHITOBIOSE BINDING PROTEIN DASA"/>
    <property type="match status" value="1"/>
</dbReference>
<keyword evidence="4" id="KW-0732">Signal</keyword>
<sequence length="424" mass="45796">MNLTRYMHAAGFAALAAAASIGGARADEPVTLEYWVYSDFAQGDALKLQQSFIDEFRKTHPNVTINISGKGDDDLTTGQVTGAASGNIPDVYMNGTNVGATLVEAGALKNIYADFMATPKEYRDSFDPALIAMCTPKPETMYCLPYTGYGSFMFRNLTVLRNAGVDTAAPIKDWADWLSQMEKVKASGKYAVPDQTQSWQSIVDTYAGVAKPDEWGVDFAANKTRINEAKYADALQMFVDMKPYTSGTSRNDQATKDLFISNQLAFHLVGPWVNPTYADAAKTSGLKYDYVLVPGKNAGDYGGIKGYEFIGVAPNKNAKVAFEFAAYVTAKEQMLRWAKLLSRYNASAAAMADPSVASDPLIAITNKAASHAIDGMPPYFVGSYPNCYRSILTDNAQQVADGGISPKDGAKQLVEQLNECLAGG</sequence>
<dbReference type="SUPFAM" id="SSF53850">
    <property type="entry name" value="Periplasmic binding protein-like II"/>
    <property type="match status" value="1"/>
</dbReference>
<keyword evidence="6" id="KW-1185">Reference proteome</keyword>
<comment type="caution">
    <text evidence="5">The sequence shown here is derived from an EMBL/GenBank/DDBJ whole genome shotgun (WGS) entry which is preliminary data.</text>
</comment>
<organism evidence="5 6">
    <name type="scientific">Mesorhizobium shangrilense</name>
    <dbReference type="NCBI Taxonomy" id="460060"/>
    <lineage>
        <taxon>Bacteria</taxon>
        <taxon>Pseudomonadati</taxon>
        <taxon>Pseudomonadota</taxon>
        <taxon>Alphaproteobacteria</taxon>
        <taxon>Hyphomicrobiales</taxon>
        <taxon>Phyllobacteriaceae</taxon>
        <taxon>Mesorhizobium</taxon>
    </lineage>
</organism>
<comment type="similarity">
    <text evidence="2">Belongs to the bacterial solute-binding protein 1 family.</text>
</comment>
<feature type="signal peptide" evidence="4">
    <location>
        <begin position="1"/>
        <end position="26"/>
    </location>
</feature>
<comment type="subcellular location">
    <subcellularLocation>
        <location evidence="1">Periplasm</location>
    </subcellularLocation>
</comment>
<evidence type="ECO:0000256" key="1">
    <source>
        <dbReference type="ARBA" id="ARBA00004418"/>
    </source>
</evidence>
<evidence type="ECO:0000256" key="3">
    <source>
        <dbReference type="ARBA" id="ARBA00022764"/>
    </source>
</evidence>
<dbReference type="InterPro" id="IPR050490">
    <property type="entry name" value="Bact_solute-bd_prot1"/>
</dbReference>
<evidence type="ECO:0000313" key="5">
    <source>
        <dbReference type="EMBL" id="MET2830379.1"/>
    </source>
</evidence>